<gene>
    <name evidence="2" type="ORF">B0T18DRAFT_460255</name>
</gene>
<evidence type="ECO:0000256" key="1">
    <source>
        <dbReference type="SAM" id="MobiDB-lite"/>
    </source>
</evidence>
<accession>A0AA40F170</accession>
<feature type="compositionally biased region" description="Basic and acidic residues" evidence="1">
    <location>
        <begin position="129"/>
        <end position="143"/>
    </location>
</feature>
<sequence>MSARFFNWHRDEPPTRPLTDFWLSRLLDAAIQRLMDEGALPRHAFTLADLHGTYDDLRDCEESVALGLPVDSAEATFHSRVAAECRRRCETLRADMEVVRAQREEMGRTGERGVEEARRMMAEVIQREAEERRQREVNEAEGGRRRRREEGNEEVVVERARGVESEREQGLWREAVLYRRAMTETRAAMQREIGEQEMVDEMWGEEQVDEREERAAADLMRFRMRMDELYRLADRRRAMRGQR</sequence>
<name>A0AA40F170_9PEZI</name>
<evidence type="ECO:0000313" key="3">
    <source>
        <dbReference type="Proteomes" id="UP001172155"/>
    </source>
</evidence>
<organism evidence="2 3">
    <name type="scientific">Schizothecium vesticola</name>
    <dbReference type="NCBI Taxonomy" id="314040"/>
    <lineage>
        <taxon>Eukaryota</taxon>
        <taxon>Fungi</taxon>
        <taxon>Dikarya</taxon>
        <taxon>Ascomycota</taxon>
        <taxon>Pezizomycotina</taxon>
        <taxon>Sordariomycetes</taxon>
        <taxon>Sordariomycetidae</taxon>
        <taxon>Sordariales</taxon>
        <taxon>Schizotheciaceae</taxon>
        <taxon>Schizothecium</taxon>
    </lineage>
</organism>
<dbReference type="EMBL" id="JAUKUD010000003">
    <property type="protein sequence ID" value="KAK0749288.1"/>
    <property type="molecule type" value="Genomic_DNA"/>
</dbReference>
<evidence type="ECO:0000313" key="2">
    <source>
        <dbReference type="EMBL" id="KAK0749288.1"/>
    </source>
</evidence>
<feature type="region of interest" description="Disordered" evidence="1">
    <location>
        <begin position="129"/>
        <end position="152"/>
    </location>
</feature>
<proteinExistence type="predicted"/>
<dbReference type="AlphaFoldDB" id="A0AA40F170"/>
<reference evidence="2" key="1">
    <citation type="submission" date="2023-06" db="EMBL/GenBank/DDBJ databases">
        <title>Genome-scale phylogeny and comparative genomics of the fungal order Sordariales.</title>
        <authorList>
            <consortium name="Lawrence Berkeley National Laboratory"/>
            <person name="Hensen N."/>
            <person name="Bonometti L."/>
            <person name="Westerberg I."/>
            <person name="Brannstrom I.O."/>
            <person name="Guillou S."/>
            <person name="Cros-Aarteil S."/>
            <person name="Calhoun S."/>
            <person name="Haridas S."/>
            <person name="Kuo A."/>
            <person name="Mondo S."/>
            <person name="Pangilinan J."/>
            <person name="Riley R."/>
            <person name="LaButti K."/>
            <person name="Andreopoulos B."/>
            <person name="Lipzen A."/>
            <person name="Chen C."/>
            <person name="Yanf M."/>
            <person name="Daum C."/>
            <person name="Ng V."/>
            <person name="Clum A."/>
            <person name="Steindorff A."/>
            <person name="Ohm R."/>
            <person name="Martin F."/>
            <person name="Silar P."/>
            <person name="Natvig D."/>
            <person name="Lalanne C."/>
            <person name="Gautier V."/>
            <person name="Ament-velasquez S.L."/>
            <person name="Kruys A."/>
            <person name="Hutchinson M.I."/>
            <person name="Powell A.J."/>
            <person name="Barry K."/>
            <person name="Miller A.N."/>
            <person name="Grigoriev I.V."/>
            <person name="Debuchy R."/>
            <person name="Gladieux P."/>
            <person name="Thoren M.H."/>
            <person name="Johannesson H."/>
        </authorList>
    </citation>
    <scope>NUCLEOTIDE SEQUENCE</scope>
    <source>
        <strain evidence="2">SMH3187-1</strain>
    </source>
</reference>
<keyword evidence="3" id="KW-1185">Reference proteome</keyword>
<comment type="caution">
    <text evidence="2">The sequence shown here is derived from an EMBL/GenBank/DDBJ whole genome shotgun (WGS) entry which is preliminary data.</text>
</comment>
<protein>
    <submittedName>
        <fullName evidence="2">Uncharacterized protein</fullName>
    </submittedName>
</protein>
<dbReference type="Proteomes" id="UP001172155">
    <property type="component" value="Unassembled WGS sequence"/>
</dbReference>